<dbReference type="SUPFAM" id="SSF46934">
    <property type="entry name" value="UBA-like"/>
    <property type="match status" value="1"/>
</dbReference>
<gene>
    <name evidence="2" type="ORF">PARMNEM_LOCUS17275</name>
</gene>
<dbReference type="Pfam" id="PF08590">
    <property type="entry name" value="DUF1771"/>
    <property type="match status" value="1"/>
</dbReference>
<dbReference type="PANTHER" id="PTHR46535">
    <property type="entry name" value="NEDD4-BINDING PROTEIN 2"/>
    <property type="match status" value="1"/>
</dbReference>
<dbReference type="PANTHER" id="PTHR46535:SF1">
    <property type="entry name" value="NEDD4-BINDING PROTEIN 2"/>
    <property type="match status" value="1"/>
</dbReference>
<dbReference type="Pfam" id="PF02845">
    <property type="entry name" value="CUE"/>
    <property type="match status" value="1"/>
</dbReference>
<comment type="caution">
    <text evidence="2">The sequence shown here is derived from an EMBL/GenBank/DDBJ whole genome shotgun (WGS) entry which is preliminary data.</text>
</comment>
<feature type="domain" description="CUE" evidence="1">
    <location>
        <begin position="425"/>
        <end position="467"/>
    </location>
</feature>
<protein>
    <recommendedName>
        <fullName evidence="1">CUE domain-containing protein</fullName>
    </recommendedName>
</protein>
<dbReference type="GO" id="GO:0005634">
    <property type="term" value="C:nucleus"/>
    <property type="evidence" value="ECO:0007669"/>
    <property type="project" value="TreeGrafter"/>
</dbReference>
<dbReference type="GO" id="GO:0004519">
    <property type="term" value="F:endonuclease activity"/>
    <property type="evidence" value="ECO:0007669"/>
    <property type="project" value="TreeGrafter"/>
</dbReference>
<dbReference type="InterPro" id="IPR003892">
    <property type="entry name" value="CUE"/>
</dbReference>
<dbReference type="Proteomes" id="UP001314205">
    <property type="component" value="Unassembled WGS sequence"/>
</dbReference>
<dbReference type="InterPro" id="IPR052772">
    <property type="entry name" value="Endo/PolyKinase_Domain-Protein"/>
</dbReference>
<dbReference type="PROSITE" id="PS51140">
    <property type="entry name" value="CUE"/>
    <property type="match status" value="1"/>
</dbReference>
<name>A0AAV1LXB3_9NEOP</name>
<dbReference type="GO" id="GO:0043130">
    <property type="term" value="F:ubiquitin binding"/>
    <property type="evidence" value="ECO:0007669"/>
    <property type="project" value="InterPro"/>
</dbReference>
<evidence type="ECO:0000313" key="3">
    <source>
        <dbReference type="Proteomes" id="UP001314205"/>
    </source>
</evidence>
<evidence type="ECO:0000259" key="1">
    <source>
        <dbReference type="PROSITE" id="PS51140"/>
    </source>
</evidence>
<dbReference type="InterPro" id="IPR009060">
    <property type="entry name" value="UBA-like_sf"/>
</dbReference>
<dbReference type="EMBL" id="CAVLGL010000101">
    <property type="protein sequence ID" value="CAK1598261.1"/>
    <property type="molecule type" value="Genomic_DNA"/>
</dbReference>
<dbReference type="SMART" id="SM01162">
    <property type="entry name" value="DUF1771"/>
    <property type="match status" value="1"/>
</dbReference>
<evidence type="ECO:0000313" key="2">
    <source>
        <dbReference type="EMBL" id="CAK1598261.1"/>
    </source>
</evidence>
<sequence>MPPWESEVVKSNVVNPEISVEKVCSSTCMEIGDTDINNSSKPHKIIMAIPRDINLYYLPLEKVKIPDKVMLDKSSMTNDRAIIEGYRCQNEEKHFKAFRKLFKNISRCDLRDIFDRCCGDVNWAVDIVLDGVANKQLLIQDEEDSSDIEEEISGQCECVAAYNVIPDVISASSTKEDHTSEGVVDNVTSTPRKVKKEVVFTESSIQLKRQIEKNVVIADNHYSEHCLKIRKLRRGESSQAEVNICENVESSDNTQNFEKVFPSTSKDISEDNYLDTETTENDNLNTDSDDDDETGFDYMEKTVNIELGSHFVTQLDEFFGRRDMVYPENIIPTINIPLSLLNEINALSMESLMDQLDKATKQTQLMVLQDEEFARQLALKEEELALAGKEPEVPDFKEIMDLDFALSLYKKDVEEWRNNEPNDLAAKLTREKLYNLFPDISPNILSELLMAYDNNFQATVEALLMSTGQTSVLETENGINKFVMKKEMERQEKLLDEQRKALSEVEWPFLPRVCKVDMSIVEKLRDEADKHLARRNLSYQKAQEYIHRGMTEAAAYYSEFAALHKQKYEQANSLAAASLIQL</sequence>
<proteinExistence type="predicted"/>
<reference evidence="2 3" key="1">
    <citation type="submission" date="2023-11" db="EMBL/GenBank/DDBJ databases">
        <authorList>
            <person name="Hedman E."/>
            <person name="Englund M."/>
            <person name="Stromberg M."/>
            <person name="Nyberg Akerstrom W."/>
            <person name="Nylinder S."/>
            <person name="Jareborg N."/>
            <person name="Kallberg Y."/>
            <person name="Kronander E."/>
        </authorList>
    </citation>
    <scope>NUCLEOTIDE SEQUENCE [LARGE SCALE GENOMIC DNA]</scope>
</reference>
<keyword evidence="3" id="KW-1185">Reference proteome</keyword>
<dbReference type="AlphaFoldDB" id="A0AAV1LXB3"/>
<dbReference type="CDD" id="cd14279">
    <property type="entry name" value="CUE"/>
    <property type="match status" value="1"/>
</dbReference>
<dbReference type="InterPro" id="IPR013899">
    <property type="entry name" value="DUF1771"/>
</dbReference>
<accession>A0AAV1LXB3</accession>
<organism evidence="2 3">
    <name type="scientific">Parnassius mnemosyne</name>
    <name type="common">clouded apollo</name>
    <dbReference type="NCBI Taxonomy" id="213953"/>
    <lineage>
        <taxon>Eukaryota</taxon>
        <taxon>Metazoa</taxon>
        <taxon>Ecdysozoa</taxon>
        <taxon>Arthropoda</taxon>
        <taxon>Hexapoda</taxon>
        <taxon>Insecta</taxon>
        <taxon>Pterygota</taxon>
        <taxon>Neoptera</taxon>
        <taxon>Endopterygota</taxon>
        <taxon>Lepidoptera</taxon>
        <taxon>Glossata</taxon>
        <taxon>Ditrysia</taxon>
        <taxon>Papilionoidea</taxon>
        <taxon>Papilionidae</taxon>
        <taxon>Parnassiinae</taxon>
        <taxon>Parnassini</taxon>
        <taxon>Parnassius</taxon>
        <taxon>Driopa</taxon>
    </lineage>
</organism>